<protein>
    <submittedName>
        <fullName evidence="2">Activin_recp domain-containing protein</fullName>
    </submittedName>
</protein>
<accession>A0AC35TLW2</accession>
<proteinExistence type="predicted"/>
<sequence>MRSFIYAGILILLNIFKSDCLLCYEGSSNDLELRTISCGSSYCVSAVMFDETRTHTCTSNAYCSQGEGCFRTRDAGEVYACCCVTDLCNSGNKKYFNVAIFIAFFYYFL</sequence>
<name>A0AC35TLW2_9BILA</name>
<evidence type="ECO:0000313" key="2">
    <source>
        <dbReference type="WBParaSite" id="RSKR_0000212600.1"/>
    </source>
</evidence>
<dbReference type="WBParaSite" id="RSKR_0000212600.1">
    <property type="protein sequence ID" value="RSKR_0000212600.1"/>
    <property type="gene ID" value="RSKR_0000212600"/>
</dbReference>
<dbReference type="Proteomes" id="UP000095286">
    <property type="component" value="Unplaced"/>
</dbReference>
<evidence type="ECO:0000313" key="1">
    <source>
        <dbReference type="Proteomes" id="UP000095286"/>
    </source>
</evidence>
<organism evidence="1 2">
    <name type="scientific">Rhabditophanes sp. KR3021</name>
    <dbReference type="NCBI Taxonomy" id="114890"/>
    <lineage>
        <taxon>Eukaryota</taxon>
        <taxon>Metazoa</taxon>
        <taxon>Ecdysozoa</taxon>
        <taxon>Nematoda</taxon>
        <taxon>Chromadorea</taxon>
        <taxon>Rhabditida</taxon>
        <taxon>Tylenchina</taxon>
        <taxon>Panagrolaimomorpha</taxon>
        <taxon>Strongyloidoidea</taxon>
        <taxon>Alloionematidae</taxon>
        <taxon>Rhabditophanes</taxon>
    </lineage>
</organism>
<reference evidence="2" key="1">
    <citation type="submission" date="2016-11" db="UniProtKB">
        <authorList>
            <consortium name="WormBaseParasite"/>
        </authorList>
    </citation>
    <scope>IDENTIFICATION</scope>
    <source>
        <strain evidence="2">KR3021</strain>
    </source>
</reference>